<dbReference type="InterPro" id="IPR011697">
    <property type="entry name" value="Peptidase_C26"/>
</dbReference>
<proteinExistence type="predicted"/>
<dbReference type="GeneID" id="8095742"/>
<dbReference type="Proteomes" id="UP000009079">
    <property type="component" value="Chromosome"/>
</dbReference>
<sequence length="264" mass="29468">MKAIIGIVASFNWETGALTINDTYVRRVKEVGGIPVAIPPLLEIVDVLEAIDGIILPEGPDIHPKHYGDTLSEKIECLDVERDEFELALVKAALEKDLPILGIGRGAQAINVALGGSLYQDVNEIPKSIQHNWIRNGKFLVHPSTRVHEVRIKQDSMLFEILKENLNLEANGEAFIDVNSFHHQAIKKLGNDIKPVAYAEDGIIEAVEVEGRFAIGVQWWAEYLDEMEPLFKALVDKASEYKKKKSGLDDPAEEITKSFQIHEL</sequence>
<protein>
    <submittedName>
        <fullName evidence="1">Predicted glutamine amidotransferase</fullName>
    </submittedName>
</protein>
<gene>
    <name evidence="1" type="ordered locus">TSIB_0752</name>
</gene>
<organism evidence="1 2">
    <name type="scientific">Thermococcus sibiricus (strain DSM 12597 / MM 739)</name>
    <dbReference type="NCBI Taxonomy" id="604354"/>
    <lineage>
        <taxon>Archaea</taxon>
        <taxon>Methanobacteriati</taxon>
        <taxon>Methanobacteriota</taxon>
        <taxon>Thermococci</taxon>
        <taxon>Thermococcales</taxon>
        <taxon>Thermococcaceae</taxon>
        <taxon>Thermococcus</taxon>
    </lineage>
</organism>
<dbReference type="AlphaFoldDB" id="C6A2G8"/>
<accession>C6A2G8</accession>
<dbReference type="PANTHER" id="PTHR43235">
    <property type="entry name" value="GLUTAMINE AMIDOTRANSFERASE PB2B2.05-RELATED"/>
    <property type="match status" value="1"/>
</dbReference>
<dbReference type="PANTHER" id="PTHR43235:SF1">
    <property type="entry name" value="GLUTAMINE AMIDOTRANSFERASE PB2B2.05-RELATED"/>
    <property type="match status" value="1"/>
</dbReference>
<dbReference type="GO" id="GO:0005829">
    <property type="term" value="C:cytosol"/>
    <property type="evidence" value="ECO:0007669"/>
    <property type="project" value="TreeGrafter"/>
</dbReference>
<reference evidence="1 2" key="1">
    <citation type="journal article" date="2009" name="Appl. Environ. Microbiol.">
        <title>Metabolic versatility and indigenous origin of the archaeon Thermococcus sibiricus, isolated from a siberian oil reservoir, as revealed by genome analysis.</title>
        <authorList>
            <person name="Mardanov A.V."/>
            <person name="Ravin N.V."/>
            <person name="Svetlitchnyi V.A."/>
            <person name="Beletsky A.V."/>
            <person name="Miroshnichenko M.L."/>
            <person name="Bonch-Osmolovskaya E.A."/>
            <person name="Skryabin K.G."/>
        </authorList>
    </citation>
    <scope>NUCLEOTIDE SEQUENCE [LARGE SCALE GENOMIC DNA]</scope>
    <source>
        <strain evidence="2">DSM 12597 / MM 739</strain>
    </source>
</reference>
<dbReference type="Pfam" id="PF07722">
    <property type="entry name" value="Peptidase_C26"/>
    <property type="match status" value="1"/>
</dbReference>
<dbReference type="HOGENOM" id="CLU_030756_2_0_2"/>
<dbReference type="STRING" id="604354.TSIB_0752"/>
<name>C6A2G8_THESM</name>
<dbReference type="Gene3D" id="3.40.50.880">
    <property type="match status" value="1"/>
</dbReference>
<dbReference type="GO" id="GO:0016811">
    <property type="term" value="F:hydrolase activity, acting on carbon-nitrogen (but not peptide) bonds, in linear amides"/>
    <property type="evidence" value="ECO:0007669"/>
    <property type="project" value="InterPro"/>
</dbReference>
<keyword evidence="1" id="KW-0315">Glutamine amidotransferase</keyword>
<evidence type="ECO:0000313" key="2">
    <source>
        <dbReference type="Proteomes" id="UP000009079"/>
    </source>
</evidence>
<dbReference type="eggNOG" id="arCOG00088">
    <property type="taxonomic scope" value="Archaea"/>
</dbReference>
<dbReference type="EMBL" id="CP001463">
    <property type="protein sequence ID" value="ACS89813.1"/>
    <property type="molecule type" value="Genomic_DNA"/>
</dbReference>
<keyword evidence="2" id="KW-1185">Reference proteome</keyword>
<keyword evidence="1" id="KW-0808">Transferase</keyword>
<dbReference type="OrthoDB" id="3321at2157"/>
<dbReference type="InterPro" id="IPR044668">
    <property type="entry name" value="PuuD-like"/>
</dbReference>
<evidence type="ECO:0000313" key="1">
    <source>
        <dbReference type="EMBL" id="ACS89813.1"/>
    </source>
</evidence>
<dbReference type="CDD" id="cd01745">
    <property type="entry name" value="GATase1_2"/>
    <property type="match status" value="1"/>
</dbReference>
<dbReference type="GO" id="GO:0016740">
    <property type="term" value="F:transferase activity"/>
    <property type="evidence" value="ECO:0007669"/>
    <property type="project" value="UniProtKB-KW"/>
</dbReference>
<dbReference type="InterPro" id="IPR029062">
    <property type="entry name" value="Class_I_gatase-like"/>
</dbReference>
<dbReference type="KEGG" id="tsi:TSIB_0752"/>
<dbReference type="SUPFAM" id="SSF52317">
    <property type="entry name" value="Class I glutamine amidotransferase-like"/>
    <property type="match status" value="1"/>
</dbReference>
<dbReference type="RefSeq" id="WP_015849033.1">
    <property type="nucleotide sequence ID" value="NC_012883.1"/>
</dbReference>
<dbReference type="PROSITE" id="PS51273">
    <property type="entry name" value="GATASE_TYPE_1"/>
    <property type="match status" value="1"/>
</dbReference>